<comment type="caution">
    <text evidence="4">The sequence shown here is derived from an EMBL/GenBank/DDBJ whole genome shotgun (WGS) entry which is preliminary data.</text>
</comment>
<dbReference type="Proteomes" id="UP000539313">
    <property type="component" value="Unassembled WGS sequence"/>
</dbReference>
<organism evidence="4 5">
    <name type="scientific">Thermomonospora cellulosilytica</name>
    <dbReference type="NCBI Taxonomy" id="1411118"/>
    <lineage>
        <taxon>Bacteria</taxon>
        <taxon>Bacillati</taxon>
        <taxon>Actinomycetota</taxon>
        <taxon>Actinomycetes</taxon>
        <taxon>Streptosporangiales</taxon>
        <taxon>Thermomonosporaceae</taxon>
        <taxon>Thermomonospora</taxon>
    </lineage>
</organism>
<sequence length="282" mass="28654">MRKTFALAGAGAAAAALAFAAPAYAAAQPSISATPNPFYPGDTLTLTATGCTTAPQLQSDSGLFAAPPAFAGQPTTWTAKGKTRSGLTPGKTYVAKWTCEIEGGTATLSLTTTPGKRPGTPKPTPTRPAFSFGYDDVQLSSRRVVPGGSTTFTVTCPTAVTITGNGFTQSPLTVTKVGENTWRGTGTFKQTLPNPTTATVICKDHGAVKYTTDPGDGNGGDMKPKPGTRIPTGPINTGDGTLYLEQRGGDSAMPLMAAGAGAALAAGLGVVVLRRRTARGRS</sequence>
<keyword evidence="2" id="KW-0472">Membrane</keyword>
<evidence type="ECO:0000256" key="2">
    <source>
        <dbReference type="SAM" id="Phobius"/>
    </source>
</evidence>
<evidence type="ECO:0000256" key="3">
    <source>
        <dbReference type="SAM" id="SignalP"/>
    </source>
</evidence>
<feature type="transmembrane region" description="Helical" evidence="2">
    <location>
        <begin position="252"/>
        <end position="273"/>
    </location>
</feature>
<evidence type="ECO:0000313" key="4">
    <source>
        <dbReference type="EMBL" id="MBA9004051.1"/>
    </source>
</evidence>
<reference evidence="4 5" key="1">
    <citation type="submission" date="2020-08" db="EMBL/GenBank/DDBJ databases">
        <title>Sequencing the genomes of 1000 actinobacteria strains.</title>
        <authorList>
            <person name="Klenk H.-P."/>
        </authorList>
    </citation>
    <scope>NUCLEOTIDE SEQUENCE [LARGE SCALE GENOMIC DNA]</scope>
    <source>
        <strain evidence="4 5">DSM 45823</strain>
    </source>
</reference>
<feature type="region of interest" description="Disordered" evidence="1">
    <location>
        <begin position="212"/>
        <end position="237"/>
    </location>
</feature>
<feature type="chain" id="PRO_5030861011" description="Gram-positive cocci surface proteins LPxTG domain-containing protein" evidence="3">
    <location>
        <begin position="26"/>
        <end position="282"/>
    </location>
</feature>
<dbReference type="EMBL" id="JACJII010000001">
    <property type="protein sequence ID" value="MBA9004051.1"/>
    <property type="molecule type" value="Genomic_DNA"/>
</dbReference>
<feature type="signal peptide" evidence="3">
    <location>
        <begin position="1"/>
        <end position="25"/>
    </location>
</feature>
<evidence type="ECO:0000256" key="1">
    <source>
        <dbReference type="SAM" id="MobiDB-lite"/>
    </source>
</evidence>
<keyword evidence="5" id="KW-1185">Reference proteome</keyword>
<dbReference type="RefSeq" id="WP_182705642.1">
    <property type="nucleotide sequence ID" value="NZ_JACJII010000001.1"/>
</dbReference>
<keyword evidence="3" id="KW-0732">Signal</keyword>
<gene>
    <name evidence="4" type="ORF">HNR21_002933</name>
</gene>
<dbReference type="AlphaFoldDB" id="A0A7W3R8S6"/>
<evidence type="ECO:0000313" key="5">
    <source>
        <dbReference type="Proteomes" id="UP000539313"/>
    </source>
</evidence>
<proteinExistence type="predicted"/>
<accession>A0A7W3R8S6</accession>
<keyword evidence="2" id="KW-0812">Transmembrane</keyword>
<name>A0A7W3R8S6_9ACTN</name>
<keyword evidence="2" id="KW-1133">Transmembrane helix</keyword>
<protein>
    <recommendedName>
        <fullName evidence="6">Gram-positive cocci surface proteins LPxTG domain-containing protein</fullName>
    </recommendedName>
</protein>
<evidence type="ECO:0008006" key="6">
    <source>
        <dbReference type="Google" id="ProtNLM"/>
    </source>
</evidence>